<gene>
    <name evidence="9" type="ORF">Pla163_01620</name>
</gene>
<protein>
    <recommendedName>
        <fullName evidence="11">Threonine/serine exporter family protein</fullName>
    </recommendedName>
</protein>
<evidence type="ECO:0000256" key="4">
    <source>
        <dbReference type="ARBA" id="ARBA00023136"/>
    </source>
</evidence>
<dbReference type="Pfam" id="PF06738">
    <property type="entry name" value="ThrE"/>
    <property type="match status" value="1"/>
</dbReference>
<comment type="subcellular location">
    <subcellularLocation>
        <location evidence="1">Membrane</location>
        <topology evidence="1">Multi-pass membrane protein</topology>
    </subcellularLocation>
</comment>
<feature type="transmembrane region" description="Helical" evidence="6">
    <location>
        <begin position="212"/>
        <end position="236"/>
    </location>
</feature>
<dbReference type="GO" id="GO:0016020">
    <property type="term" value="C:membrane"/>
    <property type="evidence" value="ECO:0007669"/>
    <property type="project" value="UniProtKB-SubCell"/>
</dbReference>
<comment type="similarity">
    <text evidence="5">Belongs to the ThrE exporter (TC 2.A.79) family.</text>
</comment>
<evidence type="ECO:0000256" key="3">
    <source>
        <dbReference type="ARBA" id="ARBA00022989"/>
    </source>
</evidence>
<feature type="transmembrane region" description="Helical" evidence="6">
    <location>
        <begin position="132"/>
        <end position="153"/>
    </location>
</feature>
<keyword evidence="10" id="KW-1185">Reference proteome</keyword>
<name>A0A518CV10_9BACT</name>
<feature type="transmembrane region" description="Helical" evidence="6">
    <location>
        <begin position="364"/>
        <end position="383"/>
    </location>
</feature>
<dbReference type="InterPro" id="IPR010619">
    <property type="entry name" value="ThrE-like_N"/>
</dbReference>
<evidence type="ECO:0000259" key="7">
    <source>
        <dbReference type="Pfam" id="PF06738"/>
    </source>
</evidence>
<reference evidence="9 10" key="1">
    <citation type="submission" date="2019-02" db="EMBL/GenBank/DDBJ databases">
        <title>Deep-cultivation of Planctomycetes and their phenomic and genomic characterization uncovers novel biology.</title>
        <authorList>
            <person name="Wiegand S."/>
            <person name="Jogler M."/>
            <person name="Boedeker C."/>
            <person name="Pinto D."/>
            <person name="Vollmers J."/>
            <person name="Rivas-Marin E."/>
            <person name="Kohn T."/>
            <person name="Peeters S.H."/>
            <person name="Heuer A."/>
            <person name="Rast P."/>
            <person name="Oberbeckmann S."/>
            <person name="Bunk B."/>
            <person name="Jeske O."/>
            <person name="Meyerdierks A."/>
            <person name="Storesund J.E."/>
            <person name="Kallscheuer N."/>
            <person name="Luecker S."/>
            <person name="Lage O.M."/>
            <person name="Pohl T."/>
            <person name="Merkel B.J."/>
            <person name="Hornburger P."/>
            <person name="Mueller R.-W."/>
            <person name="Bruemmer F."/>
            <person name="Labrenz M."/>
            <person name="Spormann A.M."/>
            <person name="Op den Camp H."/>
            <person name="Overmann J."/>
            <person name="Amann R."/>
            <person name="Jetten M.S.M."/>
            <person name="Mascher T."/>
            <person name="Medema M.H."/>
            <person name="Devos D.P."/>
            <person name="Kaster A.-K."/>
            <person name="Ovreas L."/>
            <person name="Rohde M."/>
            <person name="Galperin M.Y."/>
            <person name="Jogler C."/>
        </authorList>
    </citation>
    <scope>NUCLEOTIDE SEQUENCE [LARGE SCALE GENOMIC DNA]</scope>
    <source>
        <strain evidence="9 10">Pla163</strain>
    </source>
</reference>
<dbReference type="EMBL" id="CP036290">
    <property type="protein sequence ID" value="QDU83066.1"/>
    <property type="molecule type" value="Genomic_DNA"/>
</dbReference>
<dbReference type="RefSeq" id="WP_145182109.1">
    <property type="nucleotide sequence ID" value="NZ_CP036290.1"/>
</dbReference>
<dbReference type="InterPro" id="IPR024528">
    <property type="entry name" value="ThrE_2"/>
</dbReference>
<evidence type="ECO:0000259" key="8">
    <source>
        <dbReference type="Pfam" id="PF12821"/>
    </source>
</evidence>
<evidence type="ECO:0000313" key="10">
    <source>
        <dbReference type="Proteomes" id="UP000319342"/>
    </source>
</evidence>
<dbReference type="PANTHER" id="PTHR31082">
    <property type="entry name" value="PHEROMONE-REGULATED MEMBRANE PROTEIN 10"/>
    <property type="match status" value="1"/>
</dbReference>
<keyword evidence="3 6" id="KW-1133">Transmembrane helix</keyword>
<dbReference type="PANTHER" id="PTHR31082:SF4">
    <property type="entry name" value="PHEROMONE-REGULATED MEMBRANE PROTEIN 10"/>
    <property type="match status" value="1"/>
</dbReference>
<feature type="transmembrane region" description="Helical" evidence="6">
    <location>
        <begin position="335"/>
        <end position="352"/>
    </location>
</feature>
<keyword evidence="2 6" id="KW-0812">Transmembrane</keyword>
<evidence type="ECO:0000256" key="5">
    <source>
        <dbReference type="ARBA" id="ARBA00034125"/>
    </source>
</evidence>
<sequence length="422" mass="45017">MNALSEIPPLAPEIEPDRMTDREREAVEFVQTLGNALHRFGAPANRLEDVLQVLSSELGLRGSFFSTPTAIFYAFDLPEHRQFARLHRVHANELDLSKLAEMDALFNRALEGGIALKEATREVERIVERRPIYGAPLAVLAFVAVSASASTFFDGGLREAGLGAICGLVLASTFFLTRRLTNLGRLFEPLGALLVSLTAILLAGAFEANWWTATLAGLIVLVPGFSLTIGATELALNHPASGVARLAVAFTTLLMLTMGVLLGRQLGTEVLGFELFDGLGLAAPVWQEPLSLLVAGLSFGVLFRIAPRDLPWSVVAVALPYVAFEAGISELGREASIFVGGLIAGCFANLFARAFSRPSMIVRLPGILILVPGATGLLSLERIADGDAALGVENLFRVAMTATSLVAGFFVSNVVLPPRKAL</sequence>
<evidence type="ECO:0000256" key="6">
    <source>
        <dbReference type="SAM" id="Phobius"/>
    </source>
</evidence>
<feature type="transmembrane region" description="Helical" evidence="6">
    <location>
        <begin position="243"/>
        <end position="263"/>
    </location>
</feature>
<feature type="transmembrane region" description="Helical" evidence="6">
    <location>
        <begin position="395"/>
        <end position="416"/>
    </location>
</feature>
<dbReference type="Pfam" id="PF12821">
    <property type="entry name" value="ThrE_2"/>
    <property type="match status" value="1"/>
</dbReference>
<evidence type="ECO:0000256" key="1">
    <source>
        <dbReference type="ARBA" id="ARBA00004141"/>
    </source>
</evidence>
<evidence type="ECO:0000313" key="9">
    <source>
        <dbReference type="EMBL" id="QDU83066.1"/>
    </source>
</evidence>
<dbReference type="AlphaFoldDB" id="A0A518CV10"/>
<dbReference type="InterPro" id="IPR051361">
    <property type="entry name" value="ThrE/Ser_Exporter"/>
</dbReference>
<feature type="transmembrane region" description="Helical" evidence="6">
    <location>
        <begin position="159"/>
        <end position="177"/>
    </location>
</feature>
<feature type="transmembrane region" description="Helical" evidence="6">
    <location>
        <begin position="189"/>
        <end position="206"/>
    </location>
</feature>
<proteinExistence type="inferred from homology"/>
<accession>A0A518CV10</accession>
<feature type="transmembrane region" description="Helical" evidence="6">
    <location>
        <begin position="310"/>
        <end position="329"/>
    </location>
</feature>
<feature type="transmembrane region" description="Helical" evidence="6">
    <location>
        <begin position="283"/>
        <end position="303"/>
    </location>
</feature>
<dbReference type="GO" id="GO:0022857">
    <property type="term" value="F:transmembrane transporter activity"/>
    <property type="evidence" value="ECO:0007669"/>
    <property type="project" value="InterPro"/>
</dbReference>
<feature type="domain" description="Threonine/serine exporter-like N-terminal" evidence="7">
    <location>
        <begin position="29"/>
        <end position="266"/>
    </location>
</feature>
<organism evidence="9 10">
    <name type="scientific">Rohdeia mirabilis</name>
    <dbReference type="NCBI Taxonomy" id="2528008"/>
    <lineage>
        <taxon>Bacteria</taxon>
        <taxon>Pseudomonadati</taxon>
        <taxon>Planctomycetota</taxon>
        <taxon>Planctomycetia</taxon>
        <taxon>Planctomycetia incertae sedis</taxon>
        <taxon>Rohdeia</taxon>
    </lineage>
</organism>
<evidence type="ECO:0008006" key="11">
    <source>
        <dbReference type="Google" id="ProtNLM"/>
    </source>
</evidence>
<dbReference type="OrthoDB" id="5295394at2"/>
<evidence type="ECO:0000256" key="2">
    <source>
        <dbReference type="ARBA" id="ARBA00022692"/>
    </source>
</evidence>
<dbReference type="Proteomes" id="UP000319342">
    <property type="component" value="Chromosome"/>
</dbReference>
<keyword evidence="4 6" id="KW-0472">Membrane</keyword>
<feature type="domain" description="Threonine/Serine exporter ThrE" evidence="8">
    <location>
        <begin position="293"/>
        <end position="414"/>
    </location>
</feature>